<keyword evidence="3" id="KW-0804">Transcription</keyword>
<dbReference type="KEGG" id="spph:KFK14_03615"/>
<protein>
    <submittedName>
        <fullName evidence="5">Metalloregulator ArsR/SmtB family transcription factor</fullName>
    </submittedName>
</protein>
<dbReference type="Gene3D" id="1.10.10.10">
    <property type="entry name" value="Winged helix-like DNA-binding domain superfamily/Winged helix DNA-binding domain"/>
    <property type="match status" value="1"/>
</dbReference>
<proteinExistence type="predicted"/>
<dbReference type="AlphaFoldDB" id="A0A975KAS8"/>
<dbReference type="PROSITE" id="PS50987">
    <property type="entry name" value="HTH_ARSR_2"/>
    <property type="match status" value="1"/>
</dbReference>
<dbReference type="SUPFAM" id="SSF46785">
    <property type="entry name" value="Winged helix' DNA-binding domain"/>
    <property type="match status" value="1"/>
</dbReference>
<gene>
    <name evidence="5" type="ORF">KFK14_03615</name>
</gene>
<dbReference type="GO" id="GO:0003677">
    <property type="term" value="F:DNA binding"/>
    <property type="evidence" value="ECO:0007669"/>
    <property type="project" value="UniProtKB-KW"/>
</dbReference>
<accession>A0A975KAS8</accession>
<dbReference type="PANTHER" id="PTHR33154">
    <property type="entry name" value="TRANSCRIPTIONAL REGULATOR, ARSR FAMILY"/>
    <property type="match status" value="1"/>
</dbReference>
<dbReference type="InterPro" id="IPR001845">
    <property type="entry name" value="HTH_ArsR_DNA-bd_dom"/>
</dbReference>
<dbReference type="CDD" id="cd02440">
    <property type="entry name" value="AdoMet_MTases"/>
    <property type="match status" value="1"/>
</dbReference>
<dbReference type="InterPro" id="IPR051081">
    <property type="entry name" value="HTH_MetalResp_TranReg"/>
</dbReference>
<dbReference type="InterPro" id="IPR036390">
    <property type="entry name" value="WH_DNA-bd_sf"/>
</dbReference>
<dbReference type="SUPFAM" id="SSF53335">
    <property type="entry name" value="S-adenosyl-L-methionine-dependent methyltransferases"/>
    <property type="match status" value="1"/>
</dbReference>
<sequence length="328" mass="36199">MAPILDIFRALGDPTRLRIVHLLRAMELAVGEIAQVVGQSQPRVSRHVRILVEAGFIEKRKEGNWVFLRIDRKGPVAPFLDLFDRVTPSESEALWQKADLARLAAVRNDRAHAAEEYFAEHAGEWDAIRSLHIAEAEVEAAMQALMAGENIGRLLDIGTGTGRMIQLFGGDADQVTAIDRSPEMLRLARAKLPHEGAEKYALIMGDFMALPLGGHSVDTVILHQVLHYAQAPEAVIAEAARVLDVDGRLLIADFAPHEREELRVRDQHARLGFSDDQMGGWFDAAGLDLERAQTLPGGELTVTLWLGRRRGGRVLSMDGRQIEGRLGA</sequence>
<dbReference type="PRINTS" id="PR00778">
    <property type="entry name" value="HTHARSR"/>
</dbReference>
<evidence type="ECO:0000259" key="4">
    <source>
        <dbReference type="PROSITE" id="PS50987"/>
    </source>
</evidence>
<dbReference type="EMBL" id="CP073910">
    <property type="protein sequence ID" value="QUT06562.1"/>
    <property type="molecule type" value="Genomic_DNA"/>
</dbReference>
<dbReference type="InterPro" id="IPR036388">
    <property type="entry name" value="WH-like_DNA-bd_sf"/>
</dbReference>
<dbReference type="InterPro" id="IPR011991">
    <property type="entry name" value="ArsR-like_HTH"/>
</dbReference>
<dbReference type="CDD" id="cd00090">
    <property type="entry name" value="HTH_ARSR"/>
    <property type="match status" value="1"/>
</dbReference>
<reference evidence="5" key="1">
    <citation type="submission" date="2021-04" db="EMBL/GenBank/DDBJ databases">
        <title>Isolation of p-tert-butylphenol degrading bacteria Sphingobium phenoxybenzoativorans Tas13 from active sludge.</title>
        <authorList>
            <person name="Li Y."/>
        </authorList>
    </citation>
    <scope>NUCLEOTIDE SEQUENCE</scope>
    <source>
        <strain evidence="5">Tas13</strain>
    </source>
</reference>
<organism evidence="5 6">
    <name type="scientific">Sphingobium phenoxybenzoativorans</name>
    <dbReference type="NCBI Taxonomy" id="1592790"/>
    <lineage>
        <taxon>Bacteria</taxon>
        <taxon>Pseudomonadati</taxon>
        <taxon>Pseudomonadota</taxon>
        <taxon>Alphaproteobacteria</taxon>
        <taxon>Sphingomonadales</taxon>
        <taxon>Sphingomonadaceae</taxon>
        <taxon>Sphingobium</taxon>
    </lineage>
</organism>
<dbReference type="Proteomes" id="UP000681425">
    <property type="component" value="Chromosome"/>
</dbReference>
<dbReference type="InterPro" id="IPR013216">
    <property type="entry name" value="Methyltransf_11"/>
</dbReference>
<evidence type="ECO:0000313" key="5">
    <source>
        <dbReference type="EMBL" id="QUT06562.1"/>
    </source>
</evidence>
<evidence type="ECO:0000313" key="6">
    <source>
        <dbReference type="Proteomes" id="UP000681425"/>
    </source>
</evidence>
<dbReference type="InterPro" id="IPR029063">
    <property type="entry name" value="SAM-dependent_MTases_sf"/>
</dbReference>
<dbReference type="GO" id="GO:0003700">
    <property type="term" value="F:DNA-binding transcription factor activity"/>
    <property type="evidence" value="ECO:0007669"/>
    <property type="project" value="InterPro"/>
</dbReference>
<dbReference type="PANTHER" id="PTHR33154:SF33">
    <property type="entry name" value="TRANSCRIPTIONAL REPRESSOR SDPR"/>
    <property type="match status" value="1"/>
</dbReference>
<dbReference type="NCBIfam" id="NF033788">
    <property type="entry name" value="HTH_metalloreg"/>
    <property type="match status" value="1"/>
</dbReference>
<dbReference type="RefSeq" id="WP_212609908.1">
    <property type="nucleotide sequence ID" value="NZ_CP073910.1"/>
</dbReference>
<evidence type="ECO:0000256" key="3">
    <source>
        <dbReference type="ARBA" id="ARBA00023163"/>
    </source>
</evidence>
<dbReference type="Pfam" id="PF08241">
    <property type="entry name" value="Methyltransf_11"/>
    <property type="match status" value="1"/>
</dbReference>
<dbReference type="Gene3D" id="3.40.50.150">
    <property type="entry name" value="Vaccinia Virus protein VP39"/>
    <property type="match status" value="1"/>
</dbReference>
<keyword evidence="2" id="KW-0238">DNA-binding</keyword>
<feature type="domain" description="HTH arsR-type" evidence="4">
    <location>
        <begin position="1"/>
        <end position="90"/>
    </location>
</feature>
<keyword evidence="6" id="KW-1185">Reference proteome</keyword>
<name>A0A975KAS8_9SPHN</name>
<dbReference type="SMART" id="SM00418">
    <property type="entry name" value="HTH_ARSR"/>
    <property type="match status" value="1"/>
</dbReference>
<evidence type="ECO:0000256" key="1">
    <source>
        <dbReference type="ARBA" id="ARBA00023015"/>
    </source>
</evidence>
<keyword evidence="1" id="KW-0805">Transcription regulation</keyword>
<dbReference type="GO" id="GO:0008757">
    <property type="term" value="F:S-adenosylmethionine-dependent methyltransferase activity"/>
    <property type="evidence" value="ECO:0007669"/>
    <property type="project" value="InterPro"/>
</dbReference>
<dbReference type="Pfam" id="PF01022">
    <property type="entry name" value="HTH_5"/>
    <property type="match status" value="1"/>
</dbReference>
<evidence type="ECO:0000256" key="2">
    <source>
        <dbReference type="ARBA" id="ARBA00023125"/>
    </source>
</evidence>